<dbReference type="SMART" id="SM01361">
    <property type="entry name" value="A2M_recep"/>
    <property type="match status" value="1"/>
</dbReference>
<feature type="domain" description="Alpha-2-macroglobulin bait region" evidence="3">
    <location>
        <begin position="532"/>
        <end position="662"/>
    </location>
</feature>
<dbReference type="InterPro" id="IPR036595">
    <property type="entry name" value="A-macroglobulin_rcpt-bd_sf"/>
</dbReference>
<sequence>MAPKLFVGFQIPLDTFNIHMVQICPAMVIVFLALLRPIGRIEISSKLPKNRQNDKSDPICMSTLGGYTLMPINMLNMAGFDQPNHRGQTRSRDGRDHRRWVMRMRGKQVIQISTEVHKSMKFMCINFGLVTVKNENVSFLEKSLKFGHNSAIFLKRLQLKLEVGEWNACCDALPKLCSVVNNGNALRFESNGLIIQLNRGRLIYTSELIVKNCVLWTLKQLGPFYNSIKDFGLDPSMRIMRRWPSQQTGHGVVNLDFDLAEFPQVGTWTLRVVARQQVQEKTVLVEHYFRPRFEVMVRLPHTLDASEHHIEGVVVANMTNWMQVMGNLSIHLQYSQHHYKDLPTDFITIHKYFLEQFRGYHGFRLSMDYLANQVALVNPDDDHVLTVRVLAEVTEFSGFWKQQGWANTRVIAKAAKLSFLGDEPLIFHPGMPISVHVFASYKDDHPFEDEELEDAILKVTFLPSGGGPSKVEEVTVPGFELVKNKGVADIVFDVPRTTQGIKFDAVLTTSSGLRADATLLSVPHHSPRDYHLQVDTSTYDATPGQFIILHVRHNFYVQHFSYAVMSKGVMVYSSSEPVADPSSSGITTLSVPASTEMAPAANILVWAIAPDGELVSTALAIPVNPLGRHKVGIRWSDHKDHSGGSSELKFLGEKGAFVGYSALWEETHHMDSGNDLTHARVLNHMMDLALNDTFYNITKFHLRRASTRSREGAGSKVEFYPTPMVGPDAASTFNFSDTLVLTDADIYYQHSNTDRAVKCSDTNLLPCLTGGCYQMSDRCDGTPHCPDHSDEADCALDIDPFLEYRIHRVSRVFRFYDPDVGDWGWRDVREEGLEIQVFAFPKRPQNWVLNMFAVGREFGLGLLEAPIPFDSAGPFMVTLEGPKVVRQGEQVGLRVCVSNFHNSQVGVWIRLPKSDDYRSILVEEHGRTDSYNPKTVDGEHQHVVWLEGGEHRDVHLPIVFTRMGEIDVSVYGSTQMMKDMDSITISVNAEGVSIGKHTSILLDLKNRGLTYDFLDIHLDESPIIPLSERRRFIFETTSGHISVTGDVLGPAFPSIPVNSAELLGLEAVGTSDYHAYNFAANLWTLHYLRLTNQLDKKTQYEVLKAVNVEYAAITRFQKESGGFTMWPECEPSVWLTAYIIRTLWIANFQDWEDLIYIDPVIVGNASTWLLSYQTEEGAFFETPTYLNTLDSKINPTNQYVTHHGTQHNISITAHVILAFVEILPDMQGEIRSQLNMAKKRAVSFLERQLKDLTDPYEIALVAWALTKADSGSMDEAFDYLDRIKIDQDSKIYWSREKIGFNTLVYENSQKPYIQPKDDQTWDAIAVEASSYALMVYLKREGVGMIQESIVRFLAVMREFDGGLISTLDSVAALQALVEYSYRARLRDITDMTIEIEHTADKDFNARVTLGNATTLATMQSFDLKNIWGHIAVTGHGQGQALVQLDYAYGVDYEPLLDVPPIPAFDFTVQARYSGANASHIDITTCQRWTNIDEVSASGLSVVEVHLPSGYIIMQDKLMEYVNSRKVPNLRWALRTDTYVKFFFNYLDNEETCLTYQVERWYPVSNHSRYNMARVYDLYQPERFNNTIFEVFSLYSLDICEVCGSYQVS</sequence>
<dbReference type="Gene3D" id="2.60.40.690">
    <property type="entry name" value="Alpha-macroglobulin, receptor-binding domain"/>
    <property type="match status" value="1"/>
</dbReference>
<dbReference type="InterPro" id="IPR009048">
    <property type="entry name" value="A-macroglobulin_rcpt-bd"/>
</dbReference>
<dbReference type="CDD" id="cd00112">
    <property type="entry name" value="LDLa"/>
    <property type="match status" value="1"/>
</dbReference>
<dbReference type="GO" id="GO:0004866">
    <property type="term" value="F:endopeptidase inhibitor activity"/>
    <property type="evidence" value="ECO:0007669"/>
    <property type="project" value="InterPro"/>
</dbReference>
<dbReference type="InterPro" id="IPR036055">
    <property type="entry name" value="LDL_receptor-like_sf"/>
</dbReference>
<evidence type="ECO:0000313" key="6">
    <source>
        <dbReference type="EMBL" id="CAL4077776.1"/>
    </source>
</evidence>
<dbReference type="Pfam" id="PF07703">
    <property type="entry name" value="A2M_BRD"/>
    <property type="match status" value="1"/>
</dbReference>
<dbReference type="EMBL" id="CAXKWB010005307">
    <property type="protein sequence ID" value="CAL4077776.1"/>
    <property type="molecule type" value="Genomic_DNA"/>
</dbReference>
<comment type="caution">
    <text evidence="6">The sequence shown here is derived from an EMBL/GenBank/DDBJ whole genome shotgun (WGS) entry which is preliminary data.</text>
</comment>
<protein>
    <recommendedName>
        <fullName evidence="8">CD109 antigen</fullName>
    </recommendedName>
</protein>
<dbReference type="PANTHER" id="PTHR11412:SF146">
    <property type="entry name" value="CD109 ANTIGEN"/>
    <property type="match status" value="1"/>
</dbReference>
<keyword evidence="7" id="KW-1185">Reference proteome</keyword>
<evidence type="ECO:0000313" key="7">
    <source>
        <dbReference type="Proteomes" id="UP001497623"/>
    </source>
</evidence>
<dbReference type="GO" id="GO:0005615">
    <property type="term" value="C:extracellular space"/>
    <property type="evidence" value="ECO:0007669"/>
    <property type="project" value="InterPro"/>
</dbReference>
<dbReference type="SUPFAM" id="SSF48239">
    <property type="entry name" value="Terpenoid cyclases/Protein prenyltransferases"/>
    <property type="match status" value="1"/>
</dbReference>
<dbReference type="SMART" id="SM01359">
    <property type="entry name" value="A2M_N_2"/>
    <property type="match status" value="1"/>
</dbReference>
<dbReference type="Pfam" id="PF00207">
    <property type="entry name" value="A2M"/>
    <property type="match status" value="1"/>
</dbReference>
<dbReference type="Gene3D" id="2.60.40.10">
    <property type="entry name" value="Immunoglobulins"/>
    <property type="match status" value="1"/>
</dbReference>
<comment type="caution">
    <text evidence="2">Lacks conserved residue(s) required for the propagation of feature annotation.</text>
</comment>
<gene>
    <name evidence="6" type="ORF">MNOR_LOCUS10502</name>
</gene>
<dbReference type="Gene3D" id="2.60.40.1930">
    <property type="match status" value="2"/>
</dbReference>
<keyword evidence="1 2" id="KW-1015">Disulfide bond</keyword>
<proteinExistence type="predicted"/>
<dbReference type="InterPro" id="IPR011625">
    <property type="entry name" value="A2M_N_BRD"/>
</dbReference>
<dbReference type="SUPFAM" id="SSF49410">
    <property type="entry name" value="Alpha-macroglobulin receptor domain"/>
    <property type="match status" value="1"/>
</dbReference>
<dbReference type="InterPro" id="IPR001599">
    <property type="entry name" value="Macroglobln_a2"/>
</dbReference>
<evidence type="ECO:0008006" key="8">
    <source>
        <dbReference type="Google" id="ProtNLM"/>
    </source>
</evidence>
<feature type="disulfide bond" evidence="2">
    <location>
        <begin position="779"/>
        <end position="794"/>
    </location>
</feature>
<dbReference type="Pfam" id="PF07678">
    <property type="entry name" value="TED_complement"/>
    <property type="match status" value="1"/>
</dbReference>
<feature type="disulfide bond" evidence="2">
    <location>
        <begin position="767"/>
        <end position="785"/>
    </location>
</feature>
<name>A0AAV2QBF6_MEGNR</name>
<organism evidence="6 7">
    <name type="scientific">Meganyctiphanes norvegica</name>
    <name type="common">Northern krill</name>
    <name type="synonym">Thysanopoda norvegica</name>
    <dbReference type="NCBI Taxonomy" id="48144"/>
    <lineage>
        <taxon>Eukaryota</taxon>
        <taxon>Metazoa</taxon>
        <taxon>Ecdysozoa</taxon>
        <taxon>Arthropoda</taxon>
        <taxon>Crustacea</taxon>
        <taxon>Multicrustacea</taxon>
        <taxon>Malacostraca</taxon>
        <taxon>Eumalacostraca</taxon>
        <taxon>Eucarida</taxon>
        <taxon>Euphausiacea</taxon>
        <taxon>Euphausiidae</taxon>
        <taxon>Meganyctiphanes</taxon>
    </lineage>
</organism>
<dbReference type="InterPro" id="IPR008930">
    <property type="entry name" value="Terpenoid_cyclase/PrenylTrfase"/>
</dbReference>
<dbReference type="Gene3D" id="4.10.400.10">
    <property type="entry name" value="Low-density Lipoprotein Receptor"/>
    <property type="match status" value="1"/>
</dbReference>
<dbReference type="InterPro" id="IPR011626">
    <property type="entry name" value="Alpha-macroglobulin_TED"/>
</dbReference>
<evidence type="ECO:0000259" key="4">
    <source>
        <dbReference type="SMART" id="SM01360"/>
    </source>
</evidence>
<dbReference type="SMART" id="SM00192">
    <property type="entry name" value="LDLa"/>
    <property type="match status" value="1"/>
</dbReference>
<dbReference type="InterPro" id="IPR002172">
    <property type="entry name" value="LDrepeatLR_classA_rpt"/>
</dbReference>
<evidence type="ECO:0000259" key="5">
    <source>
        <dbReference type="SMART" id="SM01361"/>
    </source>
</evidence>
<dbReference type="Proteomes" id="UP001497623">
    <property type="component" value="Unassembled WGS sequence"/>
</dbReference>
<dbReference type="Pfam" id="PF07677">
    <property type="entry name" value="A2M_recep"/>
    <property type="match status" value="1"/>
</dbReference>
<dbReference type="SUPFAM" id="SSF57424">
    <property type="entry name" value="LDL receptor-like module"/>
    <property type="match status" value="1"/>
</dbReference>
<evidence type="ECO:0000256" key="2">
    <source>
        <dbReference type="PROSITE-ProRule" id="PRU00124"/>
    </source>
</evidence>
<reference evidence="6 7" key="1">
    <citation type="submission" date="2024-05" db="EMBL/GenBank/DDBJ databases">
        <authorList>
            <person name="Wallberg A."/>
        </authorList>
    </citation>
    <scope>NUCLEOTIDE SEQUENCE [LARGE SCALE GENOMIC DNA]</scope>
</reference>
<dbReference type="PANTHER" id="PTHR11412">
    <property type="entry name" value="MACROGLOBULIN / COMPLEMENT"/>
    <property type="match status" value="1"/>
</dbReference>
<accession>A0AAV2QBF6</accession>
<feature type="domain" description="Alpha-2-macroglobulin" evidence="4">
    <location>
        <begin position="822"/>
        <end position="911"/>
    </location>
</feature>
<dbReference type="SMART" id="SM01360">
    <property type="entry name" value="A2M"/>
    <property type="match status" value="1"/>
</dbReference>
<evidence type="ECO:0000259" key="3">
    <source>
        <dbReference type="SMART" id="SM01359"/>
    </source>
</evidence>
<evidence type="ECO:0000256" key="1">
    <source>
        <dbReference type="ARBA" id="ARBA00023157"/>
    </source>
</evidence>
<dbReference type="Gene3D" id="1.50.10.20">
    <property type="match status" value="1"/>
</dbReference>
<feature type="domain" description="Alpha-macroglobulin receptor-binding" evidence="5">
    <location>
        <begin position="1497"/>
        <end position="1588"/>
    </location>
</feature>
<feature type="non-terminal residue" evidence="6">
    <location>
        <position position="1608"/>
    </location>
</feature>
<dbReference type="InterPro" id="IPR050473">
    <property type="entry name" value="A2M/Complement_sys"/>
</dbReference>
<dbReference type="InterPro" id="IPR013783">
    <property type="entry name" value="Ig-like_fold"/>
</dbReference>
<dbReference type="PROSITE" id="PS50068">
    <property type="entry name" value="LDLRA_2"/>
    <property type="match status" value="1"/>
</dbReference>